<evidence type="ECO:0000313" key="2">
    <source>
        <dbReference type="EMBL" id="CAL8129184.1"/>
    </source>
</evidence>
<proteinExistence type="predicted"/>
<feature type="region of interest" description="Disordered" evidence="1">
    <location>
        <begin position="209"/>
        <end position="304"/>
    </location>
</feature>
<accession>A0ABP1RJL2</accession>
<name>A0ABP1RJL2_9HEXA</name>
<feature type="compositionally biased region" description="Low complexity" evidence="1">
    <location>
        <begin position="244"/>
        <end position="261"/>
    </location>
</feature>
<reference evidence="2 3" key="1">
    <citation type="submission" date="2024-08" db="EMBL/GenBank/DDBJ databases">
        <authorList>
            <person name="Cucini C."/>
            <person name="Frati F."/>
        </authorList>
    </citation>
    <scope>NUCLEOTIDE SEQUENCE [LARGE SCALE GENOMIC DNA]</scope>
</reference>
<feature type="compositionally biased region" description="Polar residues" evidence="1">
    <location>
        <begin position="262"/>
        <end position="278"/>
    </location>
</feature>
<dbReference type="InterPro" id="IPR036875">
    <property type="entry name" value="Znf_CCHC_sf"/>
</dbReference>
<keyword evidence="3" id="KW-1185">Reference proteome</keyword>
<dbReference type="Proteomes" id="UP001642540">
    <property type="component" value="Unassembled WGS sequence"/>
</dbReference>
<evidence type="ECO:0008006" key="4">
    <source>
        <dbReference type="Google" id="ProtNLM"/>
    </source>
</evidence>
<comment type="caution">
    <text evidence="2">The sequence shown here is derived from an EMBL/GenBank/DDBJ whole genome shotgun (WGS) entry which is preliminary data.</text>
</comment>
<protein>
    <recommendedName>
        <fullName evidence="4">CCHC-type domain-containing protein</fullName>
    </recommendedName>
</protein>
<dbReference type="SUPFAM" id="SSF57756">
    <property type="entry name" value="Retrovirus zinc finger-like domains"/>
    <property type="match status" value="1"/>
</dbReference>
<evidence type="ECO:0000256" key="1">
    <source>
        <dbReference type="SAM" id="MobiDB-lite"/>
    </source>
</evidence>
<feature type="compositionally biased region" description="Low complexity" evidence="1">
    <location>
        <begin position="353"/>
        <end position="416"/>
    </location>
</feature>
<dbReference type="EMBL" id="CAXLJM020000076">
    <property type="protein sequence ID" value="CAL8129184.1"/>
    <property type="molecule type" value="Genomic_DNA"/>
</dbReference>
<feature type="compositionally biased region" description="Polar residues" evidence="1">
    <location>
        <begin position="225"/>
        <end position="243"/>
    </location>
</feature>
<feature type="compositionally biased region" description="Polar residues" evidence="1">
    <location>
        <begin position="294"/>
        <end position="304"/>
    </location>
</feature>
<feature type="region of interest" description="Disordered" evidence="1">
    <location>
        <begin position="337"/>
        <end position="435"/>
    </location>
</feature>
<organism evidence="2 3">
    <name type="scientific">Orchesella dallaii</name>
    <dbReference type="NCBI Taxonomy" id="48710"/>
    <lineage>
        <taxon>Eukaryota</taxon>
        <taxon>Metazoa</taxon>
        <taxon>Ecdysozoa</taxon>
        <taxon>Arthropoda</taxon>
        <taxon>Hexapoda</taxon>
        <taxon>Collembola</taxon>
        <taxon>Entomobryomorpha</taxon>
        <taxon>Entomobryoidea</taxon>
        <taxon>Orchesellidae</taxon>
        <taxon>Orchesellinae</taxon>
        <taxon>Orchesella</taxon>
    </lineage>
</organism>
<sequence>MAGNAPIFTADEAELAGLTQEQLEYLNRRVVEHVDNAVDEAGTIRVTTVNSRIDIPYYNPDTMSAASFFSKCEKYFRAQGFPVAQYHNMEAFANRFDKPSDRERRKRLLYSRKQKSESCEQFIQEMVTLARQIDEHETEHTSVLRAYNALHPEIILNTGSLDNLTINTLMEKLAFTYDAIRARDARNKVYTWLPPLYGYNAEKGPQFFQYGNRGRGRGQSRGNGFHTNSYSNRGPSTSQGNNFNSNMNEPPQNPNQHNMPQRSSNMQQYPPTFQHRNGQQQTQQQRTGYPPNNPNHRNGYQNSGTFDKSKIECRMCHRYGHYSCECPNNGVLNMATQDGNNSSYPYQDYSAGYQQQSNDYPQSQQNIPQNYQQQNYPQNNPQQQYSQEQNSQYDANEQEYYNNSNNPPSNPYNNEQHLNYQGGYWPGYGRESSQY</sequence>
<evidence type="ECO:0000313" key="3">
    <source>
        <dbReference type="Proteomes" id="UP001642540"/>
    </source>
</evidence>
<gene>
    <name evidence="2" type="ORF">ODALV1_LOCUS22947</name>
</gene>